<evidence type="ECO:0000256" key="9">
    <source>
        <dbReference type="RuleBase" id="RU363032"/>
    </source>
</evidence>
<dbReference type="Gene3D" id="1.10.3720.10">
    <property type="entry name" value="MetI-like"/>
    <property type="match status" value="1"/>
</dbReference>
<name>A0A8B3RJ47_BIFAN</name>
<feature type="transmembrane region" description="Helical" evidence="9">
    <location>
        <begin position="131"/>
        <end position="155"/>
    </location>
</feature>
<comment type="caution">
    <text evidence="13">The sequence shown here is derived from an EMBL/GenBank/DDBJ whole genome shotgun (WGS) entry which is preliminary data.</text>
</comment>
<evidence type="ECO:0000256" key="5">
    <source>
        <dbReference type="ARBA" id="ARBA00022592"/>
    </source>
</evidence>
<dbReference type="NCBIfam" id="TIGR02138">
    <property type="entry name" value="phosphate_pstC"/>
    <property type="match status" value="1"/>
</dbReference>
<feature type="transmembrane region" description="Helical" evidence="9">
    <location>
        <begin position="242"/>
        <end position="265"/>
    </location>
</feature>
<organism evidence="13 14">
    <name type="scientific">Bifidobacterium animalis subsp. lactis</name>
    <name type="common">Bifidobacterium lactis</name>
    <dbReference type="NCBI Taxonomy" id="302911"/>
    <lineage>
        <taxon>Bacteria</taxon>
        <taxon>Bacillati</taxon>
        <taxon>Actinomycetota</taxon>
        <taxon>Actinomycetes</taxon>
        <taxon>Bifidobacteriales</taxon>
        <taxon>Bifidobacteriaceae</taxon>
        <taxon>Bifidobacterium</taxon>
    </lineage>
</organism>
<keyword evidence="7 9" id="KW-1133">Transmembrane helix</keyword>
<evidence type="ECO:0000256" key="7">
    <source>
        <dbReference type="ARBA" id="ARBA00022989"/>
    </source>
</evidence>
<dbReference type="InterPro" id="IPR051124">
    <property type="entry name" value="Phosphate_Transport_Permease"/>
</dbReference>
<reference evidence="13 14" key="1">
    <citation type="journal article" date="2019" name="Appl. Environ. Microbiol.">
        <title>Dissecting the evolutionary development of the Bifidobacterium animalis species through comparative genomics analyses.</title>
        <authorList>
            <person name="Lugli G.A."/>
            <person name="Mancino W."/>
            <person name="Milani C."/>
            <person name="Duranti S."/>
            <person name="Mancabelli L."/>
            <person name="Napoli S."/>
            <person name="Mangifesta M."/>
            <person name="Viappiani A."/>
            <person name="Anzalone R."/>
            <person name="Longhi G."/>
            <person name="van Sinderen D."/>
            <person name="Ventura M."/>
            <person name="Turroni F."/>
        </authorList>
    </citation>
    <scope>NUCLEOTIDE SEQUENCE [LARGE SCALE GENOMIC DNA]</scope>
    <source>
        <strain evidence="13 14">2011B</strain>
    </source>
</reference>
<dbReference type="PROSITE" id="PS50928">
    <property type="entry name" value="ABC_TM1"/>
    <property type="match status" value="1"/>
</dbReference>
<feature type="transmembrane region" description="Helical" evidence="9">
    <location>
        <begin position="95"/>
        <end position="119"/>
    </location>
</feature>
<feature type="transmembrane region" description="Helical" evidence="9">
    <location>
        <begin position="185"/>
        <end position="204"/>
    </location>
</feature>
<evidence type="ECO:0000259" key="12">
    <source>
        <dbReference type="PROSITE" id="PS50928"/>
    </source>
</evidence>
<evidence type="ECO:0000256" key="6">
    <source>
        <dbReference type="ARBA" id="ARBA00022692"/>
    </source>
</evidence>
<dbReference type="CDD" id="cd06261">
    <property type="entry name" value="TM_PBP2"/>
    <property type="match status" value="1"/>
</dbReference>
<sequence length="331" mass="35103">MSSAHSYGLRRTGTTDPEANMLRPSGGATANRLFKGAAYGCGMLILAVLAAVAAFLLIRAWPAIAGPREATDVVIASFTGGRFTTFLQYVGPLLFGSVLVAALALAMAFFVAIGIAIFISQYAPRRLASGLNVVVDLLAAIPSVVYGLWGGLVLVPAISPFWDWVCRHFGWIPIFAGPASNPPRTVASVAVVLAVMILPIITSMTRDVFMQTPRLHEEAALALGATKWEMIKLAVLPFGRSGIISASMLGLGRALGETMAVLMILSPGFNYSFNLLKASQNQTIAANIAAQYAEANNLGVSVLIATGLVLFVITFLVNYLARRLTDRKVTS</sequence>
<dbReference type="GO" id="GO:0006817">
    <property type="term" value="P:phosphate ion transport"/>
    <property type="evidence" value="ECO:0007669"/>
    <property type="project" value="UniProtKB-KW"/>
</dbReference>
<feature type="region of interest" description="Disordered" evidence="11">
    <location>
        <begin position="1"/>
        <end position="21"/>
    </location>
</feature>
<accession>A0A8B3RJ47</accession>
<evidence type="ECO:0000256" key="4">
    <source>
        <dbReference type="ARBA" id="ARBA00022475"/>
    </source>
</evidence>
<dbReference type="Pfam" id="PF00528">
    <property type="entry name" value="BPD_transp_1"/>
    <property type="match status" value="1"/>
</dbReference>
<dbReference type="SUPFAM" id="SSF161098">
    <property type="entry name" value="MetI-like"/>
    <property type="match status" value="1"/>
</dbReference>
<dbReference type="InterPro" id="IPR000515">
    <property type="entry name" value="MetI-like"/>
</dbReference>
<dbReference type="InterPro" id="IPR011864">
    <property type="entry name" value="Phosphate_PstC"/>
</dbReference>
<dbReference type="PANTHER" id="PTHR30425">
    <property type="entry name" value="PHOSPHATE TRANSPORT SYSTEM PERMEASE PROTEIN PST"/>
    <property type="match status" value="1"/>
</dbReference>
<dbReference type="PANTHER" id="PTHR30425:SF1">
    <property type="entry name" value="PHOSPHATE TRANSPORT SYSTEM PERMEASE PROTEIN PSTC"/>
    <property type="match status" value="1"/>
</dbReference>
<comment type="subcellular location">
    <subcellularLocation>
        <location evidence="1 9">Cell membrane</location>
        <topology evidence="1 9">Multi-pass membrane protein</topology>
    </subcellularLocation>
</comment>
<dbReference type="GO" id="GO:0005886">
    <property type="term" value="C:plasma membrane"/>
    <property type="evidence" value="ECO:0007669"/>
    <property type="project" value="UniProtKB-SubCell"/>
</dbReference>
<evidence type="ECO:0000313" key="14">
    <source>
        <dbReference type="Proteomes" id="UP000293613"/>
    </source>
</evidence>
<evidence type="ECO:0000256" key="2">
    <source>
        <dbReference type="ARBA" id="ARBA00007069"/>
    </source>
</evidence>
<comment type="similarity">
    <text evidence="2 10">Belongs to the binding-protein-dependent transport system permease family. CysTW subfamily.</text>
</comment>
<dbReference type="GO" id="GO:0005315">
    <property type="term" value="F:phosphate transmembrane transporter activity"/>
    <property type="evidence" value="ECO:0007669"/>
    <property type="project" value="InterPro"/>
</dbReference>
<evidence type="ECO:0000256" key="1">
    <source>
        <dbReference type="ARBA" id="ARBA00004651"/>
    </source>
</evidence>
<evidence type="ECO:0000313" key="13">
    <source>
        <dbReference type="EMBL" id="RYM96168.1"/>
    </source>
</evidence>
<evidence type="ECO:0000256" key="8">
    <source>
        <dbReference type="ARBA" id="ARBA00023136"/>
    </source>
</evidence>
<feature type="transmembrane region" description="Helical" evidence="9">
    <location>
        <begin position="300"/>
        <end position="321"/>
    </location>
</feature>
<dbReference type="EMBL" id="RSCO01000013">
    <property type="protein sequence ID" value="RYM96168.1"/>
    <property type="molecule type" value="Genomic_DNA"/>
</dbReference>
<keyword evidence="3 9" id="KW-0813">Transport</keyword>
<keyword evidence="6 9" id="KW-0812">Transmembrane</keyword>
<gene>
    <name evidence="13" type="ORF">PG2011B_0365</name>
</gene>
<dbReference type="Proteomes" id="UP000293613">
    <property type="component" value="Unassembled WGS sequence"/>
</dbReference>
<evidence type="ECO:0000256" key="11">
    <source>
        <dbReference type="SAM" id="MobiDB-lite"/>
    </source>
</evidence>
<dbReference type="AlphaFoldDB" id="A0A8B3RJ47"/>
<proteinExistence type="inferred from homology"/>
<evidence type="ECO:0000256" key="3">
    <source>
        <dbReference type="ARBA" id="ARBA00022448"/>
    </source>
</evidence>
<keyword evidence="4 10" id="KW-1003">Cell membrane</keyword>
<keyword evidence="8 9" id="KW-0472">Membrane</keyword>
<keyword evidence="5 10" id="KW-0592">Phosphate transport</keyword>
<evidence type="ECO:0000256" key="10">
    <source>
        <dbReference type="RuleBase" id="RU363054"/>
    </source>
</evidence>
<protein>
    <recommendedName>
        <fullName evidence="10">Phosphate transport system permease protein</fullName>
    </recommendedName>
</protein>
<comment type="function">
    <text evidence="10">Part of the binding-protein-dependent transport system for phosphate; probably responsible for the translocation of the substrate across the membrane.</text>
</comment>
<feature type="domain" description="ABC transmembrane type-1" evidence="12">
    <location>
        <begin position="94"/>
        <end position="321"/>
    </location>
</feature>
<dbReference type="InterPro" id="IPR035906">
    <property type="entry name" value="MetI-like_sf"/>
</dbReference>
<feature type="transmembrane region" description="Helical" evidence="9">
    <location>
        <begin position="37"/>
        <end position="58"/>
    </location>
</feature>